<reference evidence="5" key="1">
    <citation type="submission" date="2015-11" db="EMBL/GenBank/DDBJ databases">
        <authorList>
            <person name="Holder M.E."/>
            <person name="Ajami N.J."/>
            <person name="Petrosino J.F."/>
        </authorList>
    </citation>
    <scope>NUCLEOTIDE SEQUENCE [LARGE SCALE GENOMIC DNA]</scope>
    <source>
        <strain evidence="5">F0113</strain>
    </source>
</reference>
<organism evidence="4 5">
    <name type="scientific">Hoylesella enoeca</name>
    <dbReference type="NCBI Taxonomy" id="76123"/>
    <lineage>
        <taxon>Bacteria</taxon>
        <taxon>Pseudomonadati</taxon>
        <taxon>Bacteroidota</taxon>
        <taxon>Bacteroidia</taxon>
        <taxon>Bacteroidales</taxon>
        <taxon>Prevotellaceae</taxon>
        <taxon>Hoylesella</taxon>
    </lineage>
</organism>
<dbReference type="CDD" id="cd12797">
    <property type="entry name" value="M23_peptidase"/>
    <property type="match status" value="1"/>
</dbReference>
<dbReference type="EMBL" id="CP013195">
    <property type="protein sequence ID" value="ALO49096.1"/>
    <property type="molecule type" value="Genomic_DNA"/>
</dbReference>
<dbReference type="Pfam" id="PF01832">
    <property type="entry name" value="Glucosaminidase"/>
    <property type="match status" value="1"/>
</dbReference>
<feature type="domain" description="Mannosyl-glycoprotein endo-beta-N-acetylglucosamidase-like" evidence="3">
    <location>
        <begin position="1"/>
        <end position="145"/>
    </location>
</feature>
<evidence type="ECO:0000313" key="5">
    <source>
        <dbReference type="Proteomes" id="UP000056252"/>
    </source>
</evidence>
<keyword evidence="1" id="KW-0378">Hydrolase</keyword>
<dbReference type="OrthoDB" id="1062729at2"/>
<feature type="compositionally biased region" description="Basic and acidic residues" evidence="2">
    <location>
        <begin position="432"/>
        <end position="456"/>
    </location>
</feature>
<dbReference type="InterPro" id="IPR002901">
    <property type="entry name" value="MGlyc_endo_b_GlcNAc-like_dom"/>
</dbReference>
<protein>
    <submittedName>
        <fullName evidence="4">N-acetylmuramoyl-L-alanine amidase</fullName>
    </submittedName>
</protein>
<evidence type="ECO:0000259" key="3">
    <source>
        <dbReference type="SMART" id="SM00047"/>
    </source>
</evidence>
<keyword evidence="5" id="KW-1185">Reference proteome</keyword>
<dbReference type="SUPFAM" id="SSF51261">
    <property type="entry name" value="Duplicated hybrid motif"/>
    <property type="match status" value="1"/>
</dbReference>
<evidence type="ECO:0000256" key="1">
    <source>
        <dbReference type="ARBA" id="ARBA00022801"/>
    </source>
</evidence>
<dbReference type="Gene3D" id="1.10.530.10">
    <property type="match status" value="1"/>
</dbReference>
<dbReference type="SMART" id="SM00047">
    <property type="entry name" value="LYZ2"/>
    <property type="match status" value="1"/>
</dbReference>
<name>A0A0S2KLB9_9BACT</name>
<dbReference type="InterPro" id="IPR016047">
    <property type="entry name" value="M23ase_b-sheet_dom"/>
</dbReference>
<dbReference type="KEGG" id="peo:AS203_08355"/>
<sequence>MAISTSDFINRYAPHAMEQQIKYGIPASVILAQMAIESSWGTSALARNDNNFFGIKKGSSWTGRVSYYDDDQAHEAFRSYDNVGQSLSDHSATLLQPRYLHRCPTDSTDHLGWIKGIKAGGYATASNYVDSVESLIRKYELDKFDRLAVQNAQQQGLQIGYMRGRQPDTPQAIPAGILLTPLQGRWCMPINLEGLKVTGVYGENRPGHHHSGIDLSTGGKYLPVYGTEDNGRVIAAKPNNGAAGNMITVEYSRSDGSRLQCTYMHLSEIGVKVGDAVNAGMQLGYSGNTGRSTGPHLHFETKFYNAQGTLQSYDPAEYIAELSFRGNLPAVLNKGGQNLAARYSSQMAYNNAPATGIEGQPMDTQTQMLLANITKSDDPNRWLEYLMNKNGDSAGLSGGNPVSNLISTLFMSILTLAQDLKQGDEDMGESQTSKEAKENKETKEAATLRRDRESINVKRLAQTASLNFDSELPEEQQTNAIRRT</sequence>
<dbReference type="GO" id="GO:0004040">
    <property type="term" value="F:amidase activity"/>
    <property type="evidence" value="ECO:0007669"/>
    <property type="project" value="InterPro"/>
</dbReference>
<dbReference type="AlphaFoldDB" id="A0A0S2KLB9"/>
<dbReference type="Pfam" id="PF01551">
    <property type="entry name" value="Peptidase_M23"/>
    <property type="match status" value="1"/>
</dbReference>
<dbReference type="Gene3D" id="2.70.70.10">
    <property type="entry name" value="Glucose Permease (Domain IIA)"/>
    <property type="match status" value="1"/>
</dbReference>
<dbReference type="Proteomes" id="UP000056252">
    <property type="component" value="Chromosome"/>
</dbReference>
<evidence type="ECO:0000313" key="4">
    <source>
        <dbReference type="EMBL" id="ALO49096.1"/>
    </source>
</evidence>
<proteinExistence type="predicted"/>
<dbReference type="InterPro" id="IPR051056">
    <property type="entry name" value="Glycosyl_Hydrolase_73"/>
</dbReference>
<accession>A0A0S2KLB9</accession>
<feature type="region of interest" description="Disordered" evidence="2">
    <location>
        <begin position="422"/>
        <end position="484"/>
    </location>
</feature>
<dbReference type="STRING" id="76123.AS203_08355"/>
<dbReference type="eggNOG" id="COG1705">
    <property type="taxonomic scope" value="Bacteria"/>
</dbReference>
<dbReference type="PANTHER" id="PTHR33308">
    <property type="entry name" value="PEPTIDOGLYCAN HYDROLASE FLGJ"/>
    <property type="match status" value="1"/>
</dbReference>
<dbReference type="RefSeq" id="WP_007411850.1">
    <property type="nucleotide sequence ID" value="NZ_CP013195.1"/>
</dbReference>
<feature type="compositionally biased region" description="Polar residues" evidence="2">
    <location>
        <begin position="475"/>
        <end position="484"/>
    </location>
</feature>
<dbReference type="PANTHER" id="PTHR33308:SF9">
    <property type="entry name" value="PEPTIDOGLYCAN HYDROLASE FLGJ"/>
    <property type="match status" value="1"/>
</dbReference>
<evidence type="ECO:0000256" key="2">
    <source>
        <dbReference type="SAM" id="MobiDB-lite"/>
    </source>
</evidence>
<dbReference type="InterPro" id="IPR011055">
    <property type="entry name" value="Dup_hybrid_motif"/>
</dbReference>
<gene>
    <name evidence="4" type="ORF">AS203_08355</name>
</gene>
<dbReference type="eggNOG" id="COG0739">
    <property type="taxonomic scope" value="Bacteria"/>
</dbReference>